<evidence type="ECO:0000313" key="2">
    <source>
        <dbReference type="Proteomes" id="UP000277928"/>
    </source>
</evidence>
<proteinExistence type="predicted"/>
<accession>A0A3P6S7P0</accession>
<gene>
    <name evidence="1" type="ORF">NLS_LOCUS1593</name>
</gene>
<reference evidence="1 2" key="1">
    <citation type="submission" date="2018-08" db="EMBL/GenBank/DDBJ databases">
        <authorList>
            <person name="Laetsch R D."/>
            <person name="Stevens L."/>
            <person name="Kumar S."/>
            <person name="Blaxter L. M."/>
        </authorList>
    </citation>
    <scope>NUCLEOTIDE SEQUENCE [LARGE SCALE GENOMIC DNA]</scope>
</reference>
<name>A0A3P6S7P0_LITSI</name>
<evidence type="ECO:0000313" key="1">
    <source>
        <dbReference type="EMBL" id="VDK71882.1"/>
    </source>
</evidence>
<protein>
    <submittedName>
        <fullName evidence="1">Uncharacterized protein</fullName>
    </submittedName>
</protein>
<organism evidence="1 2">
    <name type="scientific">Litomosoides sigmodontis</name>
    <name type="common">Filarial nematode worm</name>
    <dbReference type="NCBI Taxonomy" id="42156"/>
    <lineage>
        <taxon>Eukaryota</taxon>
        <taxon>Metazoa</taxon>
        <taxon>Ecdysozoa</taxon>
        <taxon>Nematoda</taxon>
        <taxon>Chromadorea</taxon>
        <taxon>Rhabditida</taxon>
        <taxon>Spirurina</taxon>
        <taxon>Spiruromorpha</taxon>
        <taxon>Filarioidea</taxon>
        <taxon>Onchocercidae</taxon>
        <taxon>Litomosoides</taxon>
    </lineage>
</organism>
<dbReference type="Proteomes" id="UP000277928">
    <property type="component" value="Unassembled WGS sequence"/>
</dbReference>
<keyword evidence="2" id="KW-1185">Reference proteome</keyword>
<sequence>MVASSSAVPSPALCQRPPNALTPDHYPMAPLGLNGGHLSNASSGMPFRGQFVNHAIQMGLPSHMSDGLEFYLSTPLFVLTCHTAVIHGAQPNLIGVTNEAFQNLNGVKKVSHPLWYQERIWEQLVVQGMQGLYIRWTRTYV</sequence>
<dbReference type="OrthoDB" id="5850414at2759"/>
<dbReference type="EMBL" id="UYRX01000058">
    <property type="protein sequence ID" value="VDK71882.1"/>
    <property type="molecule type" value="Genomic_DNA"/>
</dbReference>
<dbReference type="AlphaFoldDB" id="A0A3P6S7P0"/>